<feature type="compositionally biased region" description="Low complexity" evidence="7">
    <location>
        <begin position="1390"/>
        <end position="1414"/>
    </location>
</feature>
<organism evidence="9 10">
    <name type="scientific">Edaphochlamys debaryana</name>
    <dbReference type="NCBI Taxonomy" id="47281"/>
    <lineage>
        <taxon>Eukaryota</taxon>
        <taxon>Viridiplantae</taxon>
        <taxon>Chlorophyta</taxon>
        <taxon>core chlorophytes</taxon>
        <taxon>Chlorophyceae</taxon>
        <taxon>CS clade</taxon>
        <taxon>Chlamydomonadales</taxon>
        <taxon>Chlamydomonadales incertae sedis</taxon>
        <taxon>Edaphochlamys</taxon>
    </lineage>
</organism>
<feature type="region of interest" description="Disordered" evidence="7">
    <location>
        <begin position="1043"/>
        <end position="1090"/>
    </location>
</feature>
<feature type="compositionally biased region" description="Gly residues" evidence="7">
    <location>
        <begin position="664"/>
        <end position="673"/>
    </location>
</feature>
<dbReference type="InterPro" id="IPR029787">
    <property type="entry name" value="Nucleotide_cyclase"/>
</dbReference>
<keyword evidence="2" id="KW-0812">Transmembrane</keyword>
<dbReference type="PANTHER" id="PTHR11920:SF335">
    <property type="entry name" value="GUANYLATE CYCLASE"/>
    <property type="match status" value="1"/>
</dbReference>
<feature type="compositionally biased region" description="Polar residues" evidence="7">
    <location>
        <begin position="850"/>
        <end position="877"/>
    </location>
</feature>
<keyword evidence="3" id="KW-0547">Nucleotide-binding</keyword>
<dbReference type="GO" id="GO:0001653">
    <property type="term" value="F:peptide receptor activity"/>
    <property type="evidence" value="ECO:0007669"/>
    <property type="project" value="TreeGrafter"/>
</dbReference>
<feature type="region of interest" description="Disordered" evidence="7">
    <location>
        <begin position="1192"/>
        <end position="1211"/>
    </location>
</feature>
<evidence type="ECO:0000256" key="1">
    <source>
        <dbReference type="ARBA" id="ARBA00004370"/>
    </source>
</evidence>
<feature type="region of interest" description="Disordered" evidence="7">
    <location>
        <begin position="657"/>
        <end position="679"/>
    </location>
</feature>
<protein>
    <recommendedName>
        <fullName evidence="8">Guanylate cyclase domain-containing protein</fullName>
    </recommendedName>
</protein>
<feature type="region of interest" description="Disordered" evidence="7">
    <location>
        <begin position="1528"/>
        <end position="1560"/>
    </location>
</feature>
<evidence type="ECO:0000313" key="10">
    <source>
        <dbReference type="Proteomes" id="UP000612055"/>
    </source>
</evidence>
<feature type="compositionally biased region" description="Low complexity" evidence="7">
    <location>
        <begin position="1043"/>
        <end position="1069"/>
    </location>
</feature>
<feature type="compositionally biased region" description="Acidic residues" evidence="7">
    <location>
        <begin position="441"/>
        <end position="450"/>
    </location>
</feature>
<feature type="region of interest" description="Disordered" evidence="7">
    <location>
        <begin position="761"/>
        <end position="900"/>
    </location>
</feature>
<feature type="region of interest" description="Disordered" evidence="7">
    <location>
        <begin position="1390"/>
        <end position="1429"/>
    </location>
</feature>
<dbReference type="GO" id="GO:0000166">
    <property type="term" value="F:nucleotide binding"/>
    <property type="evidence" value="ECO:0007669"/>
    <property type="project" value="UniProtKB-KW"/>
</dbReference>
<dbReference type="CDD" id="cd07302">
    <property type="entry name" value="CHD"/>
    <property type="match status" value="1"/>
</dbReference>
<dbReference type="SMART" id="SM00044">
    <property type="entry name" value="CYCc"/>
    <property type="match status" value="1"/>
</dbReference>
<evidence type="ECO:0000256" key="4">
    <source>
        <dbReference type="ARBA" id="ARBA00022989"/>
    </source>
</evidence>
<reference evidence="9" key="1">
    <citation type="journal article" date="2020" name="bioRxiv">
        <title>Comparative genomics of Chlamydomonas.</title>
        <authorList>
            <person name="Craig R.J."/>
            <person name="Hasan A.R."/>
            <person name="Ness R.W."/>
            <person name="Keightley P.D."/>
        </authorList>
    </citation>
    <scope>NUCLEOTIDE SEQUENCE</scope>
    <source>
        <strain evidence="9">CCAP 11/70</strain>
    </source>
</reference>
<feature type="region of interest" description="Disordered" evidence="7">
    <location>
        <begin position="1"/>
        <end position="70"/>
    </location>
</feature>
<feature type="region of interest" description="Disordered" evidence="7">
    <location>
        <begin position="1221"/>
        <end position="1248"/>
    </location>
</feature>
<evidence type="ECO:0000256" key="6">
    <source>
        <dbReference type="ARBA" id="ARBA00023239"/>
    </source>
</evidence>
<evidence type="ECO:0000313" key="9">
    <source>
        <dbReference type="EMBL" id="KAG2500657.1"/>
    </source>
</evidence>
<dbReference type="Proteomes" id="UP000612055">
    <property type="component" value="Unassembled WGS sequence"/>
</dbReference>
<evidence type="ECO:0000256" key="3">
    <source>
        <dbReference type="ARBA" id="ARBA00022741"/>
    </source>
</evidence>
<dbReference type="GO" id="GO:0005886">
    <property type="term" value="C:plasma membrane"/>
    <property type="evidence" value="ECO:0007669"/>
    <property type="project" value="TreeGrafter"/>
</dbReference>
<dbReference type="InterPro" id="IPR001054">
    <property type="entry name" value="A/G_cyclase"/>
</dbReference>
<dbReference type="OrthoDB" id="532905at2759"/>
<keyword evidence="6" id="KW-0456">Lyase</keyword>
<evidence type="ECO:0000256" key="7">
    <source>
        <dbReference type="SAM" id="MobiDB-lite"/>
    </source>
</evidence>
<feature type="region of interest" description="Disordered" evidence="7">
    <location>
        <begin position="100"/>
        <end position="126"/>
    </location>
</feature>
<feature type="region of interest" description="Disordered" evidence="7">
    <location>
        <begin position="605"/>
        <end position="639"/>
    </location>
</feature>
<keyword evidence="10" id="KW-1185">Reference proteome</keyword>
<dbReference type="Pfam" id="PF00211">
    <property type="entry name" value="Guanylate_cyc"/>
    <property type="match status" value="1"/>
</dbReference>
<proteinExistence type="predicted"/>
<dbReference type="PANTHER" id="PTHR11920">
    <property type="entry name" value="GUANYLYL CYCLASE"/>
    <property type="match status" value="1"/>
</dbReference>
<feature type="domain" description="Guanylate cyclase" evidence="8">
    <location>
        <begin position="1615"/>
        <end position="1756"/>
    </location>
</feature>
<dbReference type="EMBL" id="JAEHOE010000003">
    <property type="protein sequence ID" value="KAG2500657.1"/>
    <property type="molecule type" value="Genomic_DNA"/>
</dbReference>
<keyword evidence="5" id="KW-0472">Membrane</keyword>
<comment type="subcellular location">
    <subcellularLocation>
        <location evidence="1">Membrane</location>
    </subcellularLocation>
</comment>
<keyword evidence="4" id="KW-1133">Transmembrane helix</keyword>
<sequence>MAWLTCCFRSEEPEEAEDDGPATKTQQRMPSLRAMRQPSASVRSTGFVPRQPSYLKSQASARGSALVATSDPFGGRSASLGYRVGSRSVKGGGALRASLLDPEASGPSIASCASRAAGGRPAKLKRSKTSLQAAGLEIDDTAGIPVLRLWAEMDKLQSAGAPMVVLKLVAAPPAAGGGGGGGGAGGCASAGVGPVGTMSSPVVSSSVGGIAADAMNGTAAATAAAECGLPDLNPPAPGSAPAPVVPPPASGTAAGAVSGTFSVQASRSSFTGRRISASALANEGPRQSLEPVFLNHAARAFLRLHEVGEYRGLLAAHVRRDPTLATVMEDALRRLLRAESGVLRYTLADSLLEQVQGCGSMELTPVALRELPTSPAVPGLVVCYVLEFSRLELSQRLQRDYILLSHIPSCCTVFDLSGHVLHQNRASIAYMGAATKQLRVDDEDEDEDEVLGPGWQPQTGDEDEAGVGGNRTDGTDTGTDGEAGGTSGRGVGGGGGGGARGGGGGSSRVSAALRSGASQRLRGRSRVARNASPAWLRRLEQSQLKMLFRYAPEALDEILDCVARGEDWEGVIPVPPPGNVLERDTATGVLPLPLAIAIAIGSATNKAPGDESCPDRGTRGAAGTRPGTGTGTGPRPSDTVKLAGIMTELYASVHSMSGHAGPNGAPGGPGGGMRYARGSFGGTEHRVSLALPGLQGSAPFGGAGAGSHARRFSVDLGLDRDEFGRDVQVLRAALQRRRLNQSGTGHAHIAAGLPSAHPSVARHMLSSGVPPAGLPPPSSPNVVFDQDPSAPEPLPPCAQTLPQLALSGGVPRAGSNRRVVPWDDPPPGGASRTPSGASARLDQRQQQQQPSTGAAFQTQAQTRAGSGNGPVSASRLSGRQGLDGPAGAAPPSPAKQCPASSEAAAAAEAMAAAGAAVGVRLSTGPRQAWAATGPEASGGSPAAGRQQLEGPSALVGGASASASAGGASGGGLGGSAVAVAAALAPSEAGDSGTFGPSSGLSAAAAAAVATGAAAAGLASGPSRFGAGAGSEAALFTVPSVPTSAADDGAGTGGPASHRPSASQQAAGAVAGAGGLPTALPSRPPSAMSPNPVSRLYLATARGGGGGVRQVRAADLLLRRPLSFSAASPAMQQRHASGPANAPNAAAAAAVSRAASGAEPSPLRRIQRMASLQVFGSPAGRGAALAAASIREDSIHEDSADDGAEGDGPAAWRREYSSMSGNQLLMNTGPAHLHSPYGSPRGGSAKMHRASQMLQRLQGVALDPSGAVSGLLSDAPPPVHSPRAGGGGGGGGLLATAGSMSTRHSSAASGALLLSDAAAIAAVANAAAAVANTDGCGAGYESDEGQWGPTAVVRQKSISAAPPPPSLVAGPIAALAAAAAAATEVSTTPAAAPAAPAAGPREPSATIPTASAAAAAPPPPGSRPTQDADAGKAAAAAVAANAALAAAVREAQAAAARALSRQRRWHDIQVKRYRDPVASKDLILVIQTDVTDKVEAERRVAALLAAEQAILDSCFPRHIIEALVQRAHEDDDDGGGGAGGGGDGGAGSGVDGGWQGPGMMDTEVSGDVAAAAAAAEVAEAAAAPAAAGKAGGQESAGSLLARLRGMQVATAHEDVTVLFCDIVSFTTMCGQIKPTQVMSFLNRLFTRMDELLDKWDVYKVETIGDCYVVAGGLMAMDADGFTTVRQGGVDPLHARKTLGFARDLLQVAAEVPNPVTGEPVRLRIGMHSGPVVSGVVGSKMPRFCLFGDTMNTASRMESTSLPGRIHVSAATHAHLREVAEWEPVVGTQVKGKGVMETYLLAQSS</sequence>
<dbReference type="InterPro" id="IPR050401">
    <property type="entry name" value="Cyclic_nucleotide_synthase"/>
</dbReference>
<dbReference type="GO" id="GO:0007168">
    <property type="term" value="P:receptor guanylyl cyclase signaling pathway"/>
    <property type="evidence" value="ECO:0007669"/>
    <property type="project" value="TreeGrafter"/>
</dbReference>
<dbReference type="GO" id="GO:0035556">
    <property type="term" value="P:intracellular signal transduction"/>
    <property type="evidence" value="ECO:0007669"/>
    <property type="project" value="InterPro"/>
</dbReference>
<dbReference type="Gene3D" id="3.30.70.1230">
    <property type="entry name" value="Nucleotide cyclase"/>
    <property type="match status" value="1"/>
</dbReference>
<accession>A0A835YCY1</accession>
<evidence type="ECO:0000256" key="5">
    <source>
        <dbReference type="ARBA" id="ARBA00023136"/>
    </source>
</evidence>
<feature type="region of interest" description="Disordered" evidence="7">
    <location>
        <begin position="439"/>
        <end position="529"/>
    </location>
</feature>
<feature type="compositionally biased region" description="Low complexity" evidence="7">
    <location>
        <begin position="930"/>
        <end position="948"/>
    </location>
</feature>
<dbReference type="PROSITE" id="PS50125">
    <property type="entry name" value="GUANYLATE_CYCLASE_2"/>
    <property type="match status" value="1"/>
</dbReference>
<name>A0A835YCY1_9CHLO</name>
<dbReference type="GO" id="GO:0004383">
    <property type="term" value="F:guanylate cyclase activity"/>
    <property type="evidence" value="ECO:0007669"/>
    <property type="project" value="TreeGrafter"/>
</dbReference>
<comment type="caution">
    <text evidence="9">The sequence shown here is derived from an EMBL/GenBank/DDBJ whole genome shotgun (WGS) entry which is preliminary data.</text>
</comment>
<dbReference type="GO" id="GO:0004016">
    <property type="term" value="F:adenylate cyclase activity"/>
    <property type="evidence" value="ECO:0007669"/>
    <property type="project" value="TreeGrafter"/>
</dbReference>
<dbReference type="FunFam" id="3.30.70.1230:FF:000030">
    <property type="entry name" value="Si:ch211-215j19.12"/>
    <property type="match status" value="1"/>
</dbReference>
<feature type="region of interest" description="Disordered" evidence="7">
    <location>
        <begin position="929"/>
        <end position="948"/>
    </location>
</feature>
<feature type="compositionally biased region" description="Gly residues" evidence="7">
    <location>
        <begin position="481"/>
        <end position="506"/>
    </location>
</feature>
<feature type="compositionally biased region" description="Low complexity" evidence="7">
    <location>
        <begin position="507"/>
        <end position="518"/>
    </location>
</feature>
<feature type="compositionally biased region" description="Gly residues" evidence="7">
    <location>
        <begin position="1534"/>
        <end position="1555"/>
    </location>
</feature>
<evidence type="ECO:0000256" key="2">
    <source>
        <dbReference type="ARBA" id="ARBA00022692"/>
    </source>
</evidence>
<gene>
    <name evidence="9" type="ORF">HYH03_001423</name>
</gene>
<evidence type="ECO:0000259" key="8">
    <source>
        <dbReference type="PROSITE" id="PS50125"/>
    </source>
</evidence>
<dbReference type="SUPFAM" id="SSF55073">
    <property type="entry name" value="Nucleotide cyclase"/>
    <property type="match status" value="1"/>
</dbReference>